<dbReference type="CDD" id="cd03801">
    <property type="entry name" value="GT4_PimA-like"/>
    <property type="match status" value="1"/>
</dbReference>
<dbReference type="PANTHER" id="PTHR12526">
    <property type="entry name" value="GLYCOSYLTRANSFERASE"/>
    <property type="match status" value="1"/>
</dbReference>
<gene>
    <name evidence="4" type="ORF">LX83_006681</name>
</gene>
<dbReference type="InterPro" id="IPR001296">
    <property type="entry name" value="Glyco_trans_1"/>
</dbReference>
<keyword evidence="5" id="KW-1185">Reference proteome</keyword>
<evidence type="ECO:0000313" key="4">
    <source>
        <dbReference type="EMBL" id="MCP2169795.1"/>
    </source>
</evidence>
<dbReference type="PANTHER" id="PTHR12526:SF510">
    <property type="entry name" value="D-INOSITOL 3-PHOSPHATE GLYCOSYLTRANSFERASE"/>
    <property type="match status" value="1"/>
</dbReference>
<comment type="caution">
    <text evidence="4">The sequence shown here is derived from an EMBL/GenBank/DDBJ whole genome shotgun (WGS) entry which is preliminary data.</text>
</comment>
<proteinExistence type="predicted"/>
<dbReference type="GO" id="GO:0016757">
    <property type="term" value="F:glycosyltransferase activity"/>
    <property type="evidence" value="ECO:0007669"/>
    <property type="project" value="UniProtKB-KW"/>
</dbReference>
<reference evidence="4" key="1">
    <citation type="submission" date="2022-06" db="EMBL/GenBank/DDBJ databases">
        <title>Genomic Encyclopedia of Archaeal and Bacterial Type Strains, Phase II (KMG-II): from individual species to whole genera.</title>
        <authorList>
            <person name="Goeker M."/>
        </authorList>
    </citation>
    <scope>NUCLEOTIDE SEQUENCE</scope>
    <source>
        <strain evidence="4">DSM 43935</strain>
    </source>
</reference>
<dbReference type="AlphaFoldDB" id="A0AAE3GKE3"/>
<organism evidence="4 5">
    <name type="scientific">Goodfellowiella coeruleoviolacea</name>
    <dbReference type="NCBI Taxonomy" id="334858"/>
    <lineage>
        <taxon>Bacteria</taxon>
        <taxon>Bacillati</taxon>
        <taxon>Actinomycetota</taxon>
        <taxon>Actinomycetes</taxon>
        <taxon>Pseudonocardiales</taxon>
        <taxon>Pseudonocardiaceae</taxon>
        <taxon>Goodfellowiella</taxon>
    </lineage>
</organism>
<dbReference type="Proteomes" id="UP001206128">
    <property type="component" value="Unassembled WGS sequence"/>
</dbReference>
<evidence type="ECO:0000313" key="5">
    <source>
        <dbReference type="Proteomes" id="UP001206128"/>
    </source>
</evidence>
<dbReference type="EMBL" id="JAMTCK010000020">
    <property type="protein sequence ID" value="MCP2169795.1"/>
    <property type="molecule type" value="Genomic_DNA"/>
</dbReference>
<dbReference type="Gene3D" id="3.40.50.2000">
    <property type="entry name" value="Glycogen Phosphorylase B"/>
    <property type="match status" value="1"/>
</dbReference>
<keyword evidence="1" id="KW-0328">Glycosyltransferase</keyword>
<evidence type="ECO:0000259" key="3">
    <source>
        <dbReference type="Pfam" id="PF00534"/>
    </source>
</evidence>
<dbReference type="Pfam" id="PF00534">
    <property type="entry name" value="Glycos_transf_1"/>
    <property type="match status" value="1"/>
</dbReference>
<sequence>MRVCLVSHRLGGFDGVSVAAAAWVRGFRALGWTVTRAAGFFADHEPDDVVVRGLWADRPGAAPPPVDHATISRLCRTHDLLVLDNAGSLWSAPLASRALEHHALAAGVPTVVRHHDPAWQGVVLRPVEGDVVPLHHPRHLHVVINRYTESEFAARWPELLDAKALVVRHPEVDVDGLATGDRDACRTALGVDPDEVLLAHPARVDAANKNIPGAVSFARALAAVLPGRVRYWLTDPQPGEPGPVADALAQAPGLIRGWVPRPADLYAAADVVLLPSTWEGWGLPVVEAAAAGKPVVAGPYPVLAEIRALGVTVWDPEDVGGVAALLSDPDAHRAVLAANRAAVVASLSQADLPAALADLAERARELTGTVQ</sequence>
<dbReference type="SUPFAM" id="SSF53756">
    <property type="entry name" value="UDP-Glycosyltransferase/glycogen phosphorylase"/>
    <property type="match status" value="1"/>
</dbReference>
<accession>A0AAE3GKE3</accession>
<feature type="domain" description="Glycosyl transferase family 1" evidence="3">
    <location>
        <begin position="258"/>
        <end position="318"/>
    </location>
</feature>
<keyword evidence="2" id="KW-0808">Transferase</keyword>
<evidence type="ECO:0000256" key="1">
    <source>
        <dbReference type="ARBA" id="ARBA00022676"/>
    </source>
</evidence>
<name>A0AAE3GKE3_9PSEU</name>
<protein>
    <submittedName>
        <fullName evidence="4">Glycosyltransferase involved in cell wall bisynthesis</fullName>
    </submittedName>
</protein>
<evidence type="ECO:0000256" key="2">
    <source>
        <dbReference type="ARBA" id="ARBA00022679"/>
    </source>
</evidence>